<sequence length="172" mass="17705">MNIPCVAHADNVVHVAQGKLEKLVGQDAARIGKAKEGVVGEDGAQAHGAGVQDSLVAEAAETGVAVDDLDALAQHDVAEDGEEGEDAGEGGAAVDDQEGHVVDLEAVGQIAHTRAALVGVGDDDDLVAAVPQLGRELVDVALDTARLRVEEVADHGDVVRAPHLDFIFFFPL</sequence>
<evidence type="ECO:0000313" key="1">
    <source>
        <dbReference type="EMBL" id="KAL1844434.1"/>
    </source>
</evidence>
<comment type="caution">
    <text evidence="1">The sequence shown here is derived from an EMBL/GenBank/DDBJ whole genome shotgun (WGS) entry which is preliminary data.</text>
</comment>
<proteinExistence type="predicted"/>
<dbReference type="Proteomes" id="UP001586593">
    <property type="component" value="Unassembled WGS sequence"/>
</dbReference>
<reference evidence="1 2" key="1">
    <citation type="journal article" date="2024" name="Commun. Biol.">
        <title>Comparative genomic analysis of thermophilic fungi reveals convergent evolutionary adaptations and gene losses.</title>
        <authorList>
            <person name="Steindorff A.S."/>
            <person name="Aguilar-Pontes M.V."/>
            <person name="Robinson A.J."/>
            <person name="Andreopoulos B."/>
            <person name="LaButti K."/>
            <person name="Kuo A."/>
            <person name="Mondo S."/>
            <person name="Riley R."/>
            <person name="Otillar R."/>
            <person name="Haridas S."/>
            <person name="Lipzen A."/>
            <person name="Grimwood J."/>
            <person name="Schmutz J."/>
            <person name="Clum A."/>
            <person name="Reid I.D."/>
            <person name="Moisan M.C."/>
            <person name="Butler G."/>
            <person name="Nguyen T.T.M."/>
            <person name="Dewar K."/>
            <person name="Conant G."/>
            <person name="Drula E."/>
            <person name="Henrissat B."/>
            <person name="Hansel C."/>
            <person name="Singer S."/>
            <person name="Hutchinson M.I."/>
            <person name="de Vries R.P."/>
            <person name="Natvig D.O."/>
            <person name="Powell A.J."/>
            <person name="Tsang A."/>
            <person name="Grigoriev I.V."/>
        </authorList>
    </citation>
    <scope>NUCLEOTIDE SEQUENCE [LARGE SCALE GENOMIC DNA]</scope>
    <source>
        <strain evidence="1 2">ATCC 24622</strain>
    </source>
</reference>
<dbReference type="EMBL" id="JAZHXJ010001720">
    <property type="protein sequence ID" value="KAL1844434.1"/>
    <property type="molecule type" value="Genomic_DNA"/>
</dbReference>
<evidence type="ECO:0000313" key="2">
    <source>
        <dbReference type="Proteomes" id="UP001586593"/>
    </source>
</evidence>
<protein>
    <submittedName>
        <fullName evidence="1">Uncharacterized protein</fullName>
    </submittedName>
</protein>
<keyword evidence="2" id="KW-1185">Reference proteome</keyword>
<accession>A0ABR3VRZ0</accession>
<organism evidence="1 2">
    <name type="scientific">Phialemonium thermophilum</name>
    <dbReference type="NCBI Taxonomy" id="223376"/>
    <lineage>
        <taxon>Eukaryota</taxon>
        <taxon>Fungi</taxon>
        <taxon>Dikarya</taxon>
        <taxon>Ascomycota</taxon>
        <taxon>Pezizomycotina</taxon>
        <taxon>Sordariomycetes</taxon>
        <taxon>Sordariomycetidae</taxon>
        <taxon>Cephalothecales</taxon>
        <taxon>Cephalothecaceae</taxon>
        <taxon>Phialemonium</taxon>
    </lineage>
</organism>
<name>A0ABR3VRZ0_9PEZI</name>
<gene>
    <name evidence="1" type="ORF">VTK73DRAFT_2564</name>
</gene>